<keyword evidence="3" id="KW-1185">Reference proteome</keyword>
<protein>
    <submittedName>
        <fullName evidence="2">Aspartyl-tRNA(Asn)/glutamyl-tRNA(Gln) amidotransferase subunit A</fullName>
    </submittedName>
</protein>
<dbReference type="InterPro" id="IPR000120">
    <property type="entry name" value="Amidase"/>
</dbReference>
<accession>A0A1G9HUX1</accession>
<dbReference type="SUPFAM" id="SSF75304">
    <property type="entry name" value="Amidase signature (AS) enzymes"/>
    <property type="match status" value="1"/>
</dbReference>
<dbReference type="PANTHER" id="PTHR11895">
    <property type="entry name" value="TRANSAMIDASE"/>
    <property type="match status" value="1"/>
</dbReference>
<sequence>MLKLKLPPDPVLDAGGIDGFATAFRAGELTSEQTTRDYLTRIQALDKQLGAFEYIAVEEAIAAARAVDQLRAGGTDLGPLMGLPITVKDLFTVDGMPMTAGSRIDISDIADPKEGPFIQALWRAGCVILGKTRMVEFAFGITGVSTPRGTPWNPCDPSTHRLPGGSSSGAGVAVAAGLCALAIGTDTGGSVRVPAALCGVFGLKTTFGLWPMQGAFPLAPELDSIGLLARSARDAVTAYAEITGILHGERGAALPSMELSRLRFGKPTDYFFGDLSPEVENAMATATARLQSAGVAFDEVVVPQARERERYFPVSMPVALLTTLGAERFEANKHLMDPVIARRTAAGLQTLAIDHLALEARRRVAIREVDALFSGYDAWVSPTTTSVAPAVAELEDPESGHQQALSMTRNTQPANYLGLCAATIPLPREAGKLPVGYQIMASAGSDARLLAIAILMEELFAASDEMP</sequence>
<keyword evidence="2" id="KW-0808">Transferase</keyword>
<dbReference type="STRING" id="119000.SAMN05661010_00924"/>
<dbReference type="InterPro" id="IPR020556">
    <property type="entry name" value="Amidase_CS"/>
</dbReference>
<dbReference type="RefSeq" id="WP_089726037.1">
    <property type="nucleotide sequence ID" value="NZ_FNGI01000002.1"/>
</dbReference>
<dbReference type="InterPro" id="IPR023631">
    <property type="entry name" value="Amidase_dom"/>
</dbReference>
<dbReference type="PROSITE" id="PS00571">
    <property type="entry name" value="AMIDASES"/>
    <property type="match status" value="1"/>
</dbReference>
<dbReference type="EMBL" id="FNGI01000002">
    <property type="protein sequence ID" value="SDL16616.1"/>
    <property type="molecule type" value="Genomic_DNA"/>
</dbReference>
<dbReference type="Gene3D" id="3.90.1300.10">
    <property type="entry name" value="Amidase signature (AS) domain"/>
    <property type="match status" value="1"/>
</dbReference>
<dbReference type="OrthoDB" id="8872210at2"/>
<reference evidence="2 3" key="1">
    <citation type="submission" date="2016-10" db="EMBL/GenBank/DDBJ databases">
        <authorList>
            <person name="de Groot N.N."/>
        </authorList>
    </citation>
    <scope>NUCLEOTIDE SEQUENCE [LARGE SCALE GENOMIC DNA]</scope>
    <source>
        <strain evidence="2 3">DSM 14789</strain>
    </source>
</reference>
<dbReference type="Pfam" id="PF01425">
    <property type="entry name" value="Amidase"/>
    <property type="match status" value="1"/>
</dbReference>
<dbReference type="AlphaFoldDB" id="A0A1G9HUX1"/>
<proteinExistence type="predicted"/>
<dbReference type="PANTHER" id="PTHR11895:SF176">
    <property type="entry name" value="AMIDASE AMID-RELATED"/>
    <property type="match status" value="1"/>
</dbReference>
<dbReference type="InterPro" id="IPR036928">
    <property type="entry name" value="AS_sf"/>
</dbReference>
<evidence type="ECO:0000313" key="2">
    <source>
        <dbReference type="EMBL" id="SDL16616.1"/>
    </source>
</evidence>
<name>A0A1G9HUX1_9GAMM</name>
<feature type="domain" description="Amidase" evidence="1">
    <location>
        <begin position="34"/>
        <end position="450"/>
    </location>
</feature>
<dbReference type="Proteomes" id="UP000198654">
    <property type="component" value="Unassembled WGS sequence"/>
</dbReference>
<gene>
    <name evidence="2" type="ORF">SAMN05661010_00924</name>
</gene>
<evidence type="ECO:0000259" key="1">
    <source>
        <dbReference type="Pfam" id="PF01425"/>
    </source>
</evidence>
<organism evidence="2 3">
    <name type="scientific">Modicisalibacter muralis</name>
    <dbReference type="NCBI Taxonomy" id="119000"/>
    <lineage>
        <taxon>Bacteria</taxon>
        <taxon>Pseudomonadati</taxon>
        <taxon>Pseudomonadota</taxon>
        <taxon>Gammaproteobacteria</taxon>
        <taxon>Oceanospirillales</taxon>
        <taxon>Halomonadaceae</taxon>
        <taxon>Modicisalibacter</taxon>
    </lineage>
</organism>
<evidence type="ECO:0000313" key="3">
    <source>
        <dbReference type="Proteomes" id="UP000198654"/>
    </source>
</evidence>
<dbReference type="GO" id="GO:0016740">
    <property type="term" value="F:transferase activity"/>
    <property type="evidence" value="ECO:0007669"/>
    <property type="project" value="UniProtKB-KW"/>
</dbReference>